<feature type="domain" description="Ketosynthase family 3 (KS3)" evidence="6">
    <location>
        <begin position="1"/>
        <end position="411"/>
    </location>
</feature>
<feature type="compositionally biased region" description="Basic and acidic residues" evidence="5">
    <location>
        <begin position="28"/>
        <end position="38"/>
    </location>
</feature>
<evidence type="ECO:0000256" key="2">
    <source>
        <dbReference type="ARBA" id="ARBA00008467"/>
    </source>
</evidence>
<dbReference type="AlphaFoldDB" id="A0A918T032"/>
<dbReference type="NCBIfam" id="NF006618">
    <property type="entry name" value="PRK09185.1"/>
    <property type="match status" value="1"/>
</dbReference>
<name>A0A918T032_9GAMM</name>
<dbReference type="EMBL" id="BMYD01000003">
    <property type="protein sequence ID" value="GHA82043.1"/>
    <property type="molecule type" value="Genomic_DNA"/>
</dbReference>
<dbReference type="GO" id="GO:0004315">
    <property type="term" value="F:3-oxoacyl-[acyl-carrier-protein] synthase activity"/>
    <property type="evidence" value="ECO:0007669"/>
    <property type="project" value="InterPro"/>
</dbReference>
<dbReference type="InterPro" id="IPR000794">
    <property type="entry name" value="Beta-ketoacyl_synthase"/>
</dbReference>
<dbReference type="Gene3D" id="3.40.47.10">
    <property type="match status" value="1"/>
</dbReference>
<keyword evidence="8" id="KW-1185">Reference proteome</keyword>
<dbReference type="InterPro" id="IPR016039">
    <property type="entry name" value="Thiolase-like"/>
</dbReference>
<dbReference type="InterPro" id="IPR014031">
    <property type="entry name" value="Ketoacyl_synth_C"/>
</dbReference>
<keyword evidence="3 4" id="KW-0808">Transferase</keyword>
<dbReference type="SUPFAM" id="SSF53901">
    <property type="entry name" value="Thiolase-like"/>
    <property type="match status" value="2"/>
</dbReference>
<evidence type="ECO:0000313" key="7">
    <source>
        <dbReference type="EMBL" id="GHA82043.1"/>
    </source>
</evidence>
<comment type="caution">
    <text evidence="7">The sequence shown here is derived from an EMBL/GenBank/DDBJ whole genome shotgun (WGS) entry which is preliminary data.</text>
</comment>
<dbReference type="InterPro" id="IPR014030">
    <property type="entry name" value="Ketoacyl_synth_N"/>
</dbReference>
<evidence type="ECO:0000256" key="1">
    <source>
        <dbReference type="ARBA" id="ARBA00005194"/>
    </source>
</evidence>
<organism evidence="7 8">
    <name type="scientific">Cognatilysobacter bugurensis</name>
    <dbReference type="NCBI Taxonomy" id="543356"/>
    <lineage>
        <taxon>Bacteria</taxon>
        <taxon>Pseudomonadati</taxon>
        <taxon>Pseudomonadota</taxon>
        <taxon>Gammaproteobacteria</taxon>
        <taxon>Lysobacterales</taxon>
        <taxon>Lysobacteraceae</taxon>
        <taxon>Cognatilysobacter</taxon>
    </lineage>
</organism>
<dbReference type="CDD" id="cd00834">
    <property type="entry name" value="KAS_I_II"/>
    <property type="match status" value="1"/>
</dbReference>
<comment type="similarity">
    <text evidence="2 4">Belongs to the thiolase-like superfamily. Beta-ketoacyl-ACP synthases family.</text>
</comment>
<comment type="pathway">
    <text evidence="1">Lipid metabolism; fatty acid biosynthesis.</text>
</comment>
<dbReference type="Pfam" id="PF02801">
    <property type="entry name" value="Ketoacyl-synt_C"/>
    <property type="match status" value="1"/>
</dbReference>
<dbReference type="PROSITE" id="PS52004">
    <property type="entry name" value="KS3_2"/>
    <property type="match status" value="1"/>
</dbReference>
<dbReference type="GO" id="GO:0005829">
    <property type="term" value="C:cytosol"/>
    <property type="evidence" value="ECO:0007669"/>
    <property type="project" value="TreeGrafter"/>
</dbReference>
<dbReference type="Pfam" id="PF00109">
    <property type="entry name" value="ketoacyl-synt"/>
    <property type="match status" value="1"/>
</dbReference>
<evidence type="ECO:0000256" key="5">
    <source>
        <dbReference type="SAM" id="MobiDB-lite"/>
    </source>
</evidence>
<reference evidence="7" key="2">
    <citation type="submission" date="2020-09" db="EMBL/GenBank/DDBJ databases">
        <authorList>
            <person name="Sun Q."/>
            <person name="Kim S."/>
        </authorList>
    </citation>
    <scope>NUCLEOTIDE SEQUENCE</scope>
    <source>
        <strain evidence="7">KCTC 23077</strain>
    </source>
</reference>
<dbReference type="PROSITE" id="PS00606">
    <property type="entry name" value="KS3_1"/>
    <property type="match status" value="1"/>
</dbReference>
<evidence type="ECO:0000313" key="8">
    <source>
        <dbReference type="Proteomes" id="UP000646426"/>
    </source>
</evidence>
<dbReference type="SMART" id="SM00825">
    <property type="entry name" value="PKS_KS"/>
    <property type="match status" value="1"/>
</dbReference>
<feature type="region of interest" description="Disordered" evidence="5">
    <location>
        <begin position="28"/>
        <end position="51"/>
    </location>
</feature>
<dbReference type="InterPro" id="IPR018201">
    <property type="entry name" value="Ketoacyl_synth_AS"/>
</dbReference>
<reference evidence="7" key="1">
    <citation type="journal article" date="2014" name="Int. J. Syst. Evol. Microbiol.">
        <title>Complete genome sequence of Corynebacterium casei LMG S-19264T (=DSM 44701T), isolated from a smear-ripened cheese.</title>
        <authorList>
            <consortium name="US DOE Joint Genome Institute (JGI-PGF)"/>
            <person name="Walter F."/>
            <person name="Albersmeier A."/>
            <person name="Kalinowski J."/>
            <person name="Ruckert C."/>
        </authorList>
    </citation>
    <scope>NUCLEOTIDE SEQUENCE</scope>
    <source>
        <strain evidence="7">KCTC 23077</strain>
    </source>
</reference>
<dbReference type="PANTHER" id="PTHR11712:SF320">
    <property type="entry name" value="BETA-KETOACYL SYNTHASE"/>
    <property type="match status" value="1"/>
</dbReference>
<dbReference type="InterPro" id="IPR020841">
    <property type="entry name" value="PKS_Beta-ketoAc_synthase_dom"/>
</dbReference>
<evidence type="ECO:0000256" key="3">
    <source>
        <dbReference type="ARBA" id="ARBA00022679"/>
    </source>
</evidence>
<proteinExistence type="inferred from homology"/>
<sequence length="412" mass="42518">MPLPSPPPAPAIAPLSVRAYTATTALGRGREAQREGLRAGRSGLRRNDFGPPHDGAPLPCWIGRVDGLEDVALPADLAAWDCRNNRLAWLALQSDGVLDALADAVARHGAERVAIIIGTSTSSIGETEDAYAHLEGDGDAAAFSTRMARPNVHTVHSLGGFLQRVTGVRGPCVTVATACSSSAKVFAQASRLIDAGIVDAALVGGVDTLCGSVLYGFNSLQLVAPERCQPFDANRVGLSLGEAGGFALLERASEDDSAPRLVGYGESSDAHHMSAPHPEGLGAQLAMREALMRAGIEAADVGYLNLHGTATPANDRVEALAVNALFPPTLHASSTKGFTGHTLGAAGIVESVIALIALEHGELPGTLGSSEPDPACGPQIRFDAAHDGALRYAMNNSFGFGGNNCSLVFARA</sequence>
<evidence type="ECO:0000256" key="4">
    <source>
        <dbReference type="RuleBase" id="RU003694"/>
    </source>
</evidence>
<dbReference type="GO" id="GO:0006633">
    <property type="term" value="P:fatty acid biosynthetic process"/>
    <property type="evidence" value="ECO:0007669"/>
    <property type="project" value="InterPro"/>
</dbReference>
<dbReference type="PANTHER" id="PTHR11712">
    <property type="entry name" value="POLYKETIDE SYNTHASE-RELATED"/>
    <property type="match status" value="1"/>
</dbReference>
<protein>
    <submittedName>
        <fullName evidence="7">Beta-ketoacyl-[acyl-carrier-protein] synthase II</fullName>
    </submittedName>
</protein>
<accession>A0A918T032</accession>
<evidence type="ECO:0000259" key="6">
    <source>
        <dbReference type="PROSITE" id="PS52004"/>
    </source>
</evidence>
<dbReference type="Proteomes" id="UP000646426">
    <property type="component" value="Unassembled WGS sequence"/>
</dbReference>
<gene>
    <name evidence="7" type="primary">fabF</name>
    <name evidence="7" type="ORF">GCM10007067_19940</name>
</gene>